<dbReference type="InterPro" id="IPR006530">
    <property type="entry name" value="YD"/>
</dbReference>
<feature type="transmembrane region" description="Helical" evidence="1">
    <location>
        <begin position="424"/>
        <end position="444"/>
    </location>
</feature>
<feature type="transmembrane region" description="Helical" evidence="1">
    <location>
        <begin position="395"/>
        <end position="418"/>
    </location>
</feature>
<evidence type="ECO:0000313" key="2">
    <source>
        <dbReference type="EMBL" id="UUI77015.1"/>
    </source>
</evidence>
<dbReference type="NCBIfam" id="TIGR03696">
    <property type="entry name" value="Rhs_assc_core"/>
    <property type="match status" value="1"/>
</dbReference>
<sequence>MTTLADGRTLTYDTARQLTTLATPAADATSVTTTAFAYDARGNRATATTDAGPTAGTVGHTYNQANQLTSVTGRDGTTTSYTYAATGLRATATTGTAVEQYTWDTLAGIPLQLTDATHAYVYGNGSTPLAQVDLADASIDYLHTDALGSVRSTTDQTGTVTSDADYDAYGVPQAVTDVLCAVITRFGYAGEYADPTGYLYLRARYYDPTTAQFISVDRLVDSTLDAYGYADGNPLQRVDPTGLSAMMLNPRRSTWLLGAPTGNDSCSPYTAGGLGDSYRGLFVGAGAGVTAADTAAFALAYHTRAASEAGRNLANYRWQGSPVSQGTASASGRVLSSYSHPGSRATMNSVGKGGAVRAIGGGVGIVGAGLGGVQAYSDSIGAGEGSSMAAARASAAVAGGGMGLLAGMAAGSLVGSAVGSVVPGLGTVAGFVVGAAFGTAGAWLGQRGLNAMQDHIYY</sequence>
<dbReference type="PANTHER" id="PTHR32305">
    <property type="match status" value="1"/>
</dbReference>
<proteinExistence type="predicted"/>
<organism evidence="2 3">
    <name type="scientific">Cellulomonas chengniuliangii</name>
    <dbReference type="NCBI Taxonomy" id="2968084"/>
    <lineage>
        <taxon>Bacteria</taxon>
        <taxon>Bacillati</taxon>
        <taxon>Actinomycetota</taxon>
        <taxon>Actinomycetes</taxon>
        <taxon>Micrococcales</taxon>
        <taxon>Cellulomonadaceae</taxon>
        <taxon>Cellulomonas</taxon>
    </lineage>
</organism>
<keyword evidence="1" id="KW-0812">Transmembrane</keyword>
<evidence type="ECO:0000256" key="1">
    <source>
        <dbReference type="SAM" id="Phobius"/>
    </source>
</evidence>
<keyword evidence="1" id="KW-1133">Transmembrane helix</keyword>
<dbReference type="PANTHER" id="PTHR32305:SF15">
    <property type="entry name" value="PROTEIN RHSA-RELATED"/>
    <property type="match status" value="1"/>
</dbReference>
<name>A0ABY5L2I6_9CELL</name>
<evidence type="ECO:0000313" key="3">
    <source>
        <dbReference type="Proteomes" id="UP001316189"/>
    </source>
</evidence>
<dbReference type="Gene3D" id="2.180.10.10">
    <property type="entry name" value="RHS repeat-associated core"/>
    <property type="match status" value="1"/>
</dbReference>
<gene>
    <name evidence="2" type="ORF">NP064_12605</name>
</gene>
<keyword evidence="1" id="KW-0472">Membrane</keyword>
<accession>A0ABY5L2I6</accession>
<dbReference type="NCBIfam" id="TIGR01643">
    <property type="entry name" value="YD_repeat_2x"/>
    <property type="match status" value="1"/>
</dbReference>
<dbReference type="Proteomes" id="UP001316189">
    <property type="component" value="Chromosome"/>
</dbReference>
<keyword evidence="3" id="KW-1185">Reference proteome</keyword>
<dbReference type="InterPro" id="IPR022385">
    <property type="entry name" value="Rhs_assc_core"/>
</dbReference>
<protein>
    <submittedName>
        <fullName evidence="2">RHS repeat-associated core domain-containing protein</fullName>
    </submittedName>
</protein>
<dbReference type="InterPro" id="IPR050708">
    <property type="entry name" value="T6SS_VgrG/RHS"/>
</dbReference>
<dbReference type="EMBL" id="CP101988">
    <property type="protein sequence ID" value="UUI77015.1"/>
    <property type="molecule type" value="Genomic_DNA"/>
</dbReference>
<reference evidence="2 3" key="1">
    <citation type="submission" date="2022-07" db="EMBL/GenBank/DDBJ databases">
        <title>Novel species in genus cellulomonas.</title>
        <authorList>
            <person name="Ye L."/>
        </authorList>
    </citation>
    <scope>NUCLEOTIDE SEQUENCE [LARGE SCALE GENOMIC DNA]</scope>
    <source>
        <strain evidence="3">zg-Y338</strain>
    </source>
</reference>